<feature type="transmembrane region" description="Helical" evidence="2">
    <location>
        <begin position="421"/>
        <end position="443"/>
    </location>
</feature>
<keyword evidence="5" id="KW-1185">Reference proteome</keyword>
<feature type="transmembrane region" description="Helical" evidence="2">
    <location>
        <begin position="569"/>
        <end position="598"/>
    </location>
</feature>
<dbReference type="AlphaFoldDB" id="A0A8H6JW81"/>
<reference evidence="4 5" key="1">
    <citation type="journal article" date="2020" name="Phytopathology">
        <title>Genome Sequence Resources of Colletotrichum truncatum, C. plurivorum, C. musicola, and C. sojae: Four Species Pathogenic to Soybean (Glycine max).</title>
        <authorList>
            <person name="Rogerio F."/>
            <person name="Boufleur T.R."/>
            <person name="Ciampi-Guillardi M."/>
            <person name="Sukno S.A."/>
            <person name="Thon M.R."/>
            <person name="Massola Junior N.S."/>
            <person name="Baroncelli R."/>
        </authorList>
    </citation>
    <scope>NUCLEOTIDE SEQUENCE [LARGE SCALE GENOMIC DNA]</scope>
    <source>
        <strain evidence="4 5">LFN0009</strain>
    </source>
</reference>
<proteinExistence type="predicted"/>
<feature type="transmembrane region" description="Helical" evidence="2">
    <location>
        <begin position="523"/>
        <end position="549"/>
    </location>
</feature>
<feature type="region of interest" description="Disordered" evidence="1">
    <location>
        <begin position="683"/>
        <end position="719"/>
    </location>
</feature>
<keyword evidence="2" id="KW-0472">Membrane</keyword>
<dbReference type="EMBL" id="WIGN01000005">
    <property type="protein sequence ID" value="KAF6820539.1"/>
    <property type="molecule type" value="Genomic_DNA"/>
</dbReference>
<dbReference type="PANTHER" id="PTHR35395:SF1">
    <property type="entry name" value="DUF6536 DOMAIN-CONTAINING PROTEIN"/>
    <property type="match status" value="1"/>
</dbReference>
<organism evidence="4 5">
    <name type="scientific">Colletotrichum sojae</name>
    <dbReference type="NCBI Taxonomy" id="2175907"/>
    <lineage>
        <taxon>Eukaryota</taxon>
        <taxon>Fungi</taxon>
        <taxon>Dikarya</taxon>
        <taxon>Ascomycota</taxon>
        <taxon>Pezizomycotina</taxon>
        <taxon>Sordariomycetes</taxon>
        <taxon>Hypocreomycetidae</taxon>
        <taxon>Glomerellales</taxon>
        <taxon>Glomerellaceae</taxon>
        <taxon>Colletotrichum</taxon>
        <taxon>Colletotrichum orchidearum species complex</taxon>
    </lineage>
</organism>
<keyword evidence="2" id="KW-1133">Transmembrane helix</keyword>
<evidence type="ECO:0000256" key="1">
    <source>
        <dbReference type="SAM" id="MobiDB-lite"/>
    </source>
</evidence>
<name>A0A8H6JW81_9PEZI</name>
<feature type="transmembrane region" description="Helical" evidence="2">
    <location>
        <begin position="32"/>
        <end position="54"/>
    </location>
</feature>
<comment type="caution">
    <text evidence="4">The sequence shown here is derived from an EMBL/GenBank/DDBJ whole genome shotgun (WGS) entry which is preliminary data.</text>
</comment>
<dbReference type="InterPro" id="IPR046623">
    <property type="entry name" value="DUF6536"/>
</dbReference>
<feature type="compositionally biased region" description="Basic and acidic residues" evidence="1">
    <location>
        <begin position="631"/>
        <end position="640"/>
    </location>
</feature>
<evidence type="ECO:0000256" key="2">
    <source>
        <dbReference type="SAM" id="Phobius"/>
    </source>
</evidence>
<dbReference type="Pfam" id="PF20163">
    <property type="entry name" value="DUF6536"/>
    <property type="match status" value="1"/>
</dbReference>
<protein>
    <recommendedName>
        <fullName evidence="3">DUF6536 domain-containing protein</fullName>
    </recommendedName>
</protein>
<evidence type="ECO:0000313" key="5">
    <source>
        <dbReference type="Proteomes" id="UP000652219"/>
    </source>
</evidence>
<feature type="region of interest" description="Disordered" evidence="1">
    <location>
        <begin position="628"/>
        <end position="660"/>
    </location>
</feature>
<keyword evidence="2" id="KW-0812">Transmembrane</keyword>
<evidence type="ECO:0000313" key="4">
    <source>
        <dbReference type="EMBL" id="KAF6820539.1"/>
    </source>
</evidence>
<feature type="compositionally biased region" description="Basic and acidic residues" evidence="1">
    <location>
        <begin position="707"/>
        <end position="719"/>
    </location>
</feature>
<dbReference type="PANTHER" id="PTHR35395">
    <property type="entry name" value="DUF6536 DOMAIN-CONTAINING PROTEIN"/>
    <property type="match status" value="1"/>
</dbReference>
<dbReference type="Proteomes" id="UP000652219">
    <property type="component" value="Unassembled WGS sequence"/>
</dbReference>
<gene>
    <name evidence="4" type="ORF">CSOJ01_00795</name>
</gene>
<feature type="domain" description="DUF6536" evidence="3">
    <location>
        <begin position="28"/>
        <end position="133"/>
    </location>
</feature>
<accession>A0A8H6JW81</accession>
<sequence>MSVFTFLGRDRHIRASNKGHHDWLSTGWRKAAVVNIALMSVALLFLVIILVVAVSKTDGNFRQAWTFYTAVCGDSSTGQIDTVLHLLVNIVSTAALASSNFFMQVLNAPSRREVDAVHARGIWLDIGVPSWRGSPGRNWKRLDIDECRTIYGINCAGLREYRNVIVVTESPRWRRSDLWNLSAYADSLWEPIVPRNETNTLWYATQCKMGMEPNWGSVPKCDNNCDGILSEYPANLDSKPNGTWHVPLQRWYPDIPPTHINMVKEEDDANYRSYYPWSAPVSSLGFRSCFGRRFDLDALKISYCLAEPGDCKNSVALSKPLFLGVVLSVLSKLVICIVTVRVLGSEEALVTPGDAISSFISIQEGQTSVSGLLTQELVRMRVSARDGDAAYAPLGPQQWSKRVYRQERGRAVTPDVWRRTYFVLMWGVMAPIAVAAVQIALGIPLQWIKLNASEASELLRPIGYANNGCFIYSVLVANAPQLYLSFWYLHYNALITRLEMGREWALFPVRYCPLRVTRPKYSIVLFVMSAFTHWLISNAFFIIVFQGFGGDFIIGDDNYQADPVNLPEGSAVSIGTASLPTLILAILGPIMIIIPIVLSWKTNPGYMPAVGSNSLAISAARRVSPLAKARPSLDDPRLDQDTELEDLVPPSDDAAGAGENTEKACEKMVFCRLKWGEVEMPEGWCQQEGDDPSSEQVGHLSFGTVFDDPRPPTEGRWYR</sequence>
<evidence type="ECO:0000259" key="3">
    <source>
        <dbReference type="Pfam" id="PF20163"/>
    </source>
</evidence>